<dbReference type="InterPro" id="IPR005715">
    <property type="entry name" value="Glu_5kinase/COase_Synthase"/>
</dbReference>
<dbReference type="InterPro" id="IPR041739">
    <property type="entry name" value="G5K_ProB"/>
</dbReference>
<evidence type="ECO:0000256" key="4">
    <source>
        <dbReference type="ARBA" id="ARBA00022679"/>
    </source>
</evidence>
<dbReference type="PROSITE" id="PS00902">
    <property type="entry name" value="GLUTAMATE_5_KINASE"/>
    <property type="match status" value="1"/>
</dbReference>
<dbReference type="InterPro" id="IPR036393">
    <property type="entry name" value="AceGlu_kinase-like_sf"/>
</dbReference>
<evidence type="ECO:0000313" key="11">
    <source>
        <dbReference type="Proteomes" id="UP001275932"/>
    </source>
</evidence>
<comment type="catalytic activity">
    <reaction evidence="8">
        <text>L-glutamate + ATP = L-glutamyl 5-phosphate + ADP</text>
        <dbReference type="Rhea" id="RHEA:14877"/>
        <dbReference type="ChEBI" id="CHEBI:29985"/>
        <dbReference type="ChEBI" id="CHEBI:30616"/>
        <dbReference type="ChEBI" id="CHEBI:58274"/>
        <dbReference type="ChEBI" id="CHEBI:456216"/>
        <dbReference type="EC" id="2.7.2.11"/>
    </reaction>
</comment>
<dbReference type="GO" id="GO:0004349">
    <property type="term" value="F:glutamate 5-kinase activity"/>
    <property type="evidence" value="ECO:0007669"/>
    <property type="project" value="UniProtKB-EC"/>
</dbReference>
<keyword evidence="1 8" id="KW-0963">Cytoplasm</keyword>
<dbReference type="Pfam" id="PF01472">
    <property type="entry name" value="PUA"/>
    <property type="match status" value="1"/>
</dbReference>
<dbReference type="EMBL" id="JALBUT010000009">
    <property type="protein sequence ID" value="MDX8416145.1"/>
    <property type="molecule type" value="Genomic_DNA"/>
</dbReference>
<keyword evidence="5 8" id="KW-0547">Nucleotide-binding</keyword>
<dbReference type="CDD" id="cd21157">
    <property type="entry name" value="PUA_G5K"/>
    <property type="match status" value="1"/>
</dbReference>
<dbReference type="InterPro" id="IPR001048">
    <property type="entry name" value="Asp/Glu/Uridylate_kinase"/>
</dbReference>
<comment type="caution">
    <text evidence="10">The sequence shown here is derived from an EMBL/GenBank/DDBJ whole genome shotgun (WGS) entry which is preliminary data.</text>
</comment>
<dbReference type="SMART" id="SM00359">
    <property type="entry name" value="PUA"/>
    <property type="match status" value="1"/>
</dbReference>
<dbReference type="HAMAP" id="MF_00456">
    <property type="entry name" value="ProB"/>
    <property type="match status" value="1"/>
</dbReference>
<evidence type="ECO:0000256" key="7">
    <source>
        <dbReference type="ARBA" id="ARBA00022840"/>
    </source>
</evidence>
<feature type="domain" description="PUA" evidence="9">
    <location>
        <begin position="275"/>
        <end position="348"/>
    </location>
</feature>
<dbReference type="InterPro" id="IPR036974">
    <property type="entry name" value="PUA_sf"/>
</dbReference>
<comment type="function">
    <text evidence="8">Catalyzes the transfer of a phosphate group to glutamate to form L-glutamate 5-phosphate.</text>
</comment>
<comment type="caution">
    <text evidence="8">Lacks conserved residue(s) required for the propagation of feature annotation.</text>
</comment>
<dbReference type="PRINTS" id="PR00474">
    <property type="entry name" value="GLU5KINASE"/>
</dbReference>
<dbReference type="CDD" id="cd04242">
    <property type="entry name" value="AAK_G5K_ProB"/>
    <property type="match status" value="1"/>
</dbReference>
<dbReference type="EC" id="2.7.2.11" evidence="8"/>
<evidence type="ECO:0000313" key="10">
    <source>
        <dbReference type="EMBL" id="MDX8416145.1"/>
    </source>
</evidence>
<comment type="similarity">
    <text evidence="8">Belongs to the glutamate 5-kinase family.</text>
</comment>
<protein>
    <recommendedName>
        <fullName evidence="8">Glutamate 5-kinase</fullName>
        <ecNumber evidence="8">2.7.2.11</ecNumber>
    </recommendedName>
    <alternativeName>
        <fullName evidence="8">Gamma-glutamyl kinase</fullName>
        <shortName evidence="8">GK</shortName>
    </alternativeName>
</protein>
<dbReference type="InterPro" id="IPR001057">
    <property type="entry name" value="Glu/AcGlu_kinase"/>
</dbReference>
<comment type="pathway">
    <text evidence="8">Amino-acid biosynthesis; L-proline biosynthesis; L-glutamate 5-semialdehyde from L-glutamate: step 1/2.</text>
</comment>
<feature type="binding site" evidence="8">
    <location>
        <position position="151"/>
    </location>
    <ligand>
        <name>substrate</name>
    </ligand>
</feature>
<comment type="subcellular location">
    <subcellularLocation>
        <location evidence="8">Cytoplasm</location>
    </subcellularLocation>
</comment>
<dbReference type="Gene3D" id="2.30.130.10">
    <property type="entry name" value="PUA domain"/>
    <property type="match status" value="1"/>
</dbReference>
<evidence type="ECO:0000256" key="6">
    <source>
        <dbReference type="ARBA" id="ARBA00022777"/>
    </source>
</evidence>
<keyword evidence="7 8" id="KW-0067">ATP-binding</keyword>
<keyword evidence="3 8" id="KW-0641">Proline biosynthesis</keyword>
<accession>A0ABU4WHV9</accession>
<keyword evidence="6 8" id="KW-0418">Kinase</keyword>
<gene>
    <name evidence="8 10" type="primary">proB</name>
    <name evidence="10" type="ORF">MOX91_08160</name>
</gene>
<proteinExistence type="inferred from homology"/>
<dbReference type="PROSITE" id="PS50890">
    <property type="entry name" value="PUA"/>
    <property type="match status" value="1"/>
</dbReference>
<dbReference type="SUPFAM" id="SSF88697">
    <property type="entry name" value="PUA domain-like"/>
    <property type="match status" value="1"/>
</dbReference>
<evidence type="ECO:0000256" key="3">
    <source>
        <dbReference type="ARBA" id="ARBA00022650"/>
    </source>
</evidence>
<keyword evidence="2 8" id="KW-0028">Amino-acid biosynthesis</keyword>
<feature type="binding site" evidence="8">
    <location>
        <position position="50"/>
    </location>
    <ligand>
        <name>substrate</name>
    </ligand>
</feature>
<keyword evidence="4 8" id="KW-0808">Transferase</keyword>
<dbReference type="InterPro" id="IPR002478">
    <property type="entry name" value="PUA"/>
</dbReference>
<dbReference type="SUPFAM" id="SSF53633">
    <property type="entry name" value="Carbamate kinase-like"/>
    <property type="match status" value="1"/>
</dbReference>
<dbReference type="InterPro" id="IPR011529">
    <property type="entry name" value="Glu_5kinase"/>
</dbReference>
<sequence>MKDAKRVVVKIGTGVLTRDVGKLDVGRMKELCAQIARLLKSGKEVALVSSGAVGLGMGRLGLKSRPKQISTVQKCAAVGQGILIDTWSKLFEEHGITTAQLLLTKDDVDIKHRHDAMNALLDEILKDKIVPVINENDSVSASELNIKFGDNDVLSSLVATLIKADCLVILSTASGLLDMTGDGSMIKRVEKIDAKINAMASGTTSATAVGGMITKLRAAKIATDFGCGVYIASGSRENVLDEIFADKNPGTFFVPSKKKSSSKKRWLAYFGKTAGKLHIDEGAENAVRNKGSSLLVAGVKDIEGNFKAGDLVEVISKKTKSIMARGLAYISSEEMRPLIGKNLDCCDKKKHIAIHRDNLSMR</sequence>
<dbReference type="Pfam" id="PF00696">
    <property type="entry name" value="AA_kinase"/>
    <property type="match status" value="1"/>
</dbReference>
<evidence type="ECO:0000256" key="1">
    <source>
        <dbReference type="ARBA" id="ARBA00022490"/>
    </source>
</evidence>
<dbReference type="NCBIfam" id="TIGR01027">
    <property type="entry name" value="proB"/>
    <property type="match status" value="1"/>
</dbReference>
<feature type="binding site" evidence="8">
    <location>
        <position position="10"/>
    </location>
    <ligand>
        <name>ATP</name>
        <dbReference type="ChEBI" id="CHEBI:30616"/>
    </ligand>
</feature>
<keyword evidence="11" id="KW-1185">Reference proteome</keyword>
<evidence type="ECO:0000259" key="9">
    <source>
        <dbReference type="SMART" id="SM00359"/>
    </source>
</evidence>
<reference evidence="10 11" key="1">
    <citation type="submission" date="2022-03" db="EMBL/GenBank/DDBJ databases">
        <title>Novel taxa within the pig intestine.</title>
        <authorList>
            <person name="Wylensek D."/>
            <person name="Bishof K."/>
            <person name="Afrizal A."/>
            <person name="Clavel T."/>
        </authorList>
    </citation>
    <scope>NUCLEOTIDE SEQUENCE [LARGE SCALE GENOMIC DNA]</scope>
    <source>
        <strain evidence="10 11">CLA-KB-P66</strain>
    </source>
</reference>
<evidence type="ECO:0000256" key="5">
    <source>
        <dbReference type="ARBA" id="ARBA00022741"/>
    </source>
</evidence>
<organism evidence="10 11">
    <name type="scientific">Intestinicryptomonas porci</name>
    <dbReference type="NCBI Taxonomy" id="2926320"/>
    <lineage>
        <taxon>Bacteria</taxon>
        <taxon>Pseudomonadati</taxon>
        <taxon>Verrucomicrobiota</taxon>
        <taxon>Opitutia</taxon>
        <taxon>Opitutales</taxon>
        <taxon>Intestinicryptomonaceae</taxon>
        <taxon>Intestinicryptomonas</taxon>
    </lineage>
</organism>
<name>A0ABU4WHV9_9BACT</name>
<dbReference type="PANTHER" id="PTHR43654">
    <property type="entry name" value="GLUTAMATE 5-KINASE"/>
    <property type="match status" value="1"/>
</dbReference>
<evidence type="ECO:0000256" key="8">
    <source>
        <dbReference type="HAMAP-Rule" id="MF_00456"/>
    </source>
</evidence>
<dbReference type="PIRSF" id="PIRSF000729">
    <property type="entry name" value="GK"/>
    <property type="match status" value="1"/>
</dbReference>
<dbReference type="PANTHER" id="PTHR43654:SF1">
    <property type="entry name" value="ISOPENTENYL PHOSPHATE KINASE"/>
    <property type="match status" value="1"/>
</dbReference>
<evidence type="ECO:0000256" key="2">
    <source>
        <dbReference type="ARBA" id="ARBA00022605"/>
    </source>
</evidence>
<dbReference type="Gene3D" id="3.40.1160.10">
    <property type="entry name" value="Acetylglutamate kinase-like"/>
    <property type="match status" value="1"/>
</dbReference>
<feature type="binding site" evidence="8">
    <location>
        <position position="137"/>
    </location>
    <ligand>
        <name>substrate</name>
    </ligand>
</feature>
<dbReference type="InterPro" id="IPR015947">
    <property type="entry name" value="PUA-like_sf"/>
</dbReference>
<dbReference type="InterPro" id="IPR019797">
    <property type="entry name" value="Glutamate_5-kinase_CS"/>
</dbReference>
<dbReference type="RefSeq" id="WP_370397598.1">
    <property type="nucleotide sequence ID" value="NZ_JALBUT010000009.1"/>
</dbReference>
<dbReference type="Proteomes" id="UP001275932">
    <property type="component" value="Unassembled WGS sequence"/>
</dbReference>